<feature type="compositionally biased region" description="Basic and acidic residues" evidence="1">
    <location>
        <begin position="231"/>
        <end position="242"/>
    </location>
</feature>
<gene>
    <name evidence="2" type="ORF">K1X13_17125</name>
</gene>
<evidence type="ECO:0000256" key="1">
    <source>
        <dbReference type="SAM" id="MobiDB-lite"/>
    </source>
</evidence>
<feature type="region of interest" description="Disordered" evidence="1">
    <location>
        <begin position="224"/>
        <end position="252"/>
    </location>
</feature>
<name>A0ABS7RNC4_9ACTN</name>
<reference evidence="2 3" key="1">
    <citation type="submission" date="2021-08" db="EMBL/GenBank/DDBJ databases">
        <title>Nocardioides bacterium WL0053 sp. nov., isolated from the sediment.</title>
        <authorList>
            <person name="Wang L."/>
            <person name="Zhang D."/>
            <person name="Zhang A."/>
        </authorList>
    </citation>
    <scope>NUCLEOTIDE SEQUENCE [LARGE SCALE GENOMIC DNA]</scope>
    <source>
        <strain evidence="2 3">WL0053</strain>
    </source>
</reference>
<proteinExistence type="predicted"/>
<evidence type="ECO:0000313" key="3">
    <source>
        <dbReference type="Proteomes" id="UP000754710"/>
    </source>
</evidence>
<dbReference type="EMBL" id="JAIEZQ010000003">
    <property type="protein sequence ID" value="MBY9076560.1"/>
    <property type="molecule type" value="Genomic_DNA"/>
</dbReference>
<dbReference type="RefSeq" id="WP_221026357.1">
    <property type="nucleotide sequence ID" value="NZ_JAIEZQ010000003.1"/>
</dbReference>
<sequence>MAIEHPRNRVQFPGVRLHRLVDLPARVRWNLGPPRLVLEEAVLDVCASASARTEALAVAADLCQQHRTTAARLLDALGRRRRLRHGAWLRSTLGDVAEGAFSVLEQGYLSRVERAHGLPRGERQAVARASGGVVFRDVEYPRFALVVELDGRVGHELVRDRWRDMERDLVAAAGDSLTLRLSWRHVDQHACATAVRVAGVLQRRGWPGAARPCGPGCAVNGQRGDHRHRLRAIDPARPREDAGGTGQLDRSL</sequence>
<evidence type="ECO:0008006" key="4">
    <source>
        <dbReference type="Google" id="ProtNLM"/>
    </source>
</evidence>
<accession>A0ABS7RNC4</accession>
<comment type="caution">
    <text evidence="2">The sequence shown here is derived from an EMBL/GenBank/DDBJ whole genome shotgun (WGS) entry which is preliminary data.</text>
</comment>
<dbReference type="Proteomes" id="UP000754710">
    <property type="component" value="Unassembled WGS sequence"/>
</dbReference>
<organism evidence="2 3">
    <name type="scientific">Nocardioides jiangsuensis</name>
    <dbReference type="NCBI Taxonomy" id="2866161"/>
    <lineage>
        <taxon>Bacteria</taxon>
        <taxon>Bacillati</taxon>
        <taxon>Actinomycetota</taxon>
        <taxon>Actinomycetes</taxon>
        <taxon>Propionibacteriales</taxon>
        <taxon>Nocardioidaceae</taxon>
        <taxon>Nocardioides</taxon>
    </lineage>
</organism>
<evidence type="ECO:0000313" key="2">
    <source>
        <dbReference type="EMBL" id="MBY9076560.1"/>
    </source>
</evidence>
<keyword evidence="3" id="KW-1185">Reference proteome</keyword>
<protein>
    <recommendedName>
        <fullName evidence="4">DUF559 domain-containing protein</fullName>
    </recommendedName>
</protein>